<organism evidence="1 2">
    <name type="scientific">Candidula unifasciata</name>
    <dbReference type="NCBI Taxonomy" id="100452"/>
    <lineage>
        <taxon>Eukaryota</taxon>
        <taxon>Metazoa</taxon>
        <taxon>Spiralia</taxon>
        <taxon>Lophotrochozoa</taxon>
        <taxon>Mollusca</taxon>
        <taxon>Gastropoda</taxon>
        <taxon>Heterobranchia</taxon>
        <taxon>Euthyneura</taxon>
        <taxon>Panpulmonata</taxon>
        <taxon>Eupulmonata</taxon>
        <taxon>Stylommatophora</taxon>
        <taxon>Helicina</taxon>
        <taxon>Helicoidea</taxon>
        <taxon>Geomitridae</taxon>
        <taxon>Candidula</taxon>
    </lineage>
</organism>
<keyword evidence="2" id="KW-1185">Reference proteome</keyword>
<dbReference type="Gene3D" id="3.90.550.10">
    <property type="entry name" value="Spore Coat Polysaccharide Biosynthesis Protein SpsA, Chain A"/>
    <property type="match status" value="1"/>
</dbReference>
<gene>
    <name evidence="1" type="ORF">CUNI_LOCUS1722</name>
</gene>
<reference evidence="1" key="1">
    <citation type="submission" date="2021-04" db="EMBL/GenBank/DDBJ databases">
        <authorList>
            <consortium name="Molecular Ecology Group"/>
        </authorList>
    </citation>
    <scope>NUCLEOTIDE SEQUENCE</scope>
</reference>
<dbReference type="Proteomes" id="UP000678393">
    <property type="component" value="Unassembled WGS sequence"/>
</dbReference>
<dbReference type="InterPro" id="IPR029044">
    <property type="entry name" value="Nucleotide-diphossugar_trans"/>
</dbReference>
<evidence type="ECO:0000313" key="2">
    <source>
        <dbReference type="Proteomes" id="UP000678393"/>
    </source>
</evidence>
<protein>
    <submittedName>
        <fullName evidence="1">Uncharacterized protein</fullName>
    </submittedName>
</protein>
<proteinExistence type="predicted"/>
<dbReference type="EMBL" id="CAJHNH020000219">
    <property type="protein sequence ID" value="CAG5116164.1"/>
    <property type="molecule type" value="Genomic_DNA"/>
</dbReference>
<dbReference type="AlphaFoldDB" id="A0A8S3YHV1"/>
<name>A0A8S3YHV1_9EUPU</name>
<sequence length="78" mass="9122">MLSHRKRLLKLAVERQDTEGLNTTVYTRHSVTQFPLYTWIKVSINMTRVLQTAPKNMQHIGDQLLKHFLSTETKSIKV</sequence>
<accession>A0A8S3YHV1</accession>
<comment type="caution">
    <text evidence="1">The sequence shown here is derived from an EMBL/GenBank/DDBJ whole genome shotgun (WGS) entry which is preliminary data.</text>
</comment>
<evidence type="ECO:0000313" key="1">
    <source>
        <dbReference type="EMBL" id="CAG5116164.1"/>
    </source>
</evidence>